<sequence>MARHLLLPVDGSPQSLEALQFAASEWEDARVTLLNVINPVDAGYRLSGFPAGSEEWYDAARERAEAVLDEAQAELPADATVDRRVEVGRPAAAILEVAREGDVDHVVVGSHGREGISRILLGSVAEAVVRRSPVPVTVVH</sequence>
<dbReference type="PRINTS" id="PR01438">
    <property type="entry name" value="UNVRSLSTRESS"/>
</dbReference>
<dbReference type="Pfam" id="PF00582">
    <property type="entry name" value="Usp"/>
    <property type="match status" value="1"/>
</dbReference>
<dbReference type="RefSeq" id="WP_089808449.1">
    <property type="nucleotide sequence ID" value="NZ_FOYT01000002.1"/>
</dbReference>
<dbReference type="PANTHER" id="PTHR43010:SF1">
    <property type="entry name" value="USPA DOMAIN-CONTAINING PROTEIN"/>
    <property type="match status" value="1"/>
</dbReference>
<dbReference type="CDD" id="cd00293">
    <property type="entry name" value="USP-like"/>
    <property type="match status" value="1"/>
</dbReference>
<reference evidence="3" key="1">
    <citation type="submission" date="2016-10" db="EMBL/GenBank/DDBJ databases">
        <authorList>
            <person name="Varghese N."/>
            <person name="Submissions S."/>
        </authorList>
    </citation>
    <scope>NUCLEOTIDE SEQUENCE [LARGE SCALE GENOMIC DNA]</scope>
    <source>
        <strain evidence="3">CGMCC 1.7736</strain>
    </source>
</reference>
<dbReference type="InterPro" id="IPR014729">
    <property type="entry name" value="Rossmann-like_a/b/a_fold"/>
</dbReference>
<organism evidence="2 3">
    <name type="scientific">Halogeometricum rufum</name>
    <dbReference type="NCBI Taxonomy" id="553469"/>
    <lineage>
        <taxon>Archaea</taxon>
        <taxon>Methanobacteriati</taxon>
        <taxon>Methanobacteriota</taxon>
        <taxon>Stenosarchaea group</taxon>
        <taxon>Halobacteria</taxon>
        <taxon>Halobacteriales</taxon>
        <taxon>Haloferacaceae</taxon>
        <taxon>Halogeometricum</taxon>
    </lineage>
</organism>
<name>A0A1I6I081_9EURY</name>
<dbReference type="InterPro" id="IPR006016">
    <property type="entry name" value="UspA"/>
</dbReference>
<dbReference type="SUPFAM" id="SSF52402">
    <property type="entry name" value="Adenine nucleotide alpha hydrolases-like"/>
    <property type="match status" value="1"/>
</dbReference>
<evidence type="ECO:0000313" key="2">
    <source>
        <dbReference type="EMBL" id="SFR60111.1"/>
    </source>
</evidence>
<dbReference type="OrthoDB" id="105697at2157"/>
<evidence type="ECO:0000313" key="3">
    <source>
        <dbReference type="Proteomes" id="UP000198531"/>
    </source>
</evidence>
<protein>
    <submittedName>
        <fullName evidence="2">Nucleotide-binding universal stress protein, UspA family</fullName>
    </submittedName>
</protein>
<keyword evidence="3" id="KW-1185">Reference proteome</keyword>
<dbReference type="Proteomes" id="UP000198531">
    <property type="component" value="Unassembled WGS sequence"/>
</dbReference>
<accession>A0A1I6I081</accession>
<feature type="domain" description="UspA" evidence="1">
    <location>
        <begin position="1"/>
        <end position="140"/>
    </location>
</feature>
<proteinExistence type="predicted"/>
<evidence type="ECO:0000259" key="1">
    <source>
        <dbReference type="Pfam" id="PF00582"/>
    </source>
</evidence>
<dbReference type="PANTHER" id="PTHR43010">
    <property type="entry name" value="UNIVERSAL STRESS PROTEIN SLR1230"/>
    <property type="match status" value="1"/>
</dbReference>
<dbReference type="Gene3D" id="3.40.50.620">
    <property type="entry name" value="HUPs"/>
    <property type="match status" value="1"/>
</dbReference>
<gene>
    <name evidence="2" type="ORF">SAMN04487947_2707</name>
</gene>
<dbReference type="EMBL" id="FOYT01000002">
    <property type="protein sequence ID" value="SFR60111.1"/>
    <property type="molecule type" value="Genomic_DNA"/>
</dbReference>
<dbReference type="AlphaFoldDB" id="A0A1I6I081"/>
<dbReference type="InterPro" id="IPR006015">
    <property type="entry name" value="Universal_stress_UspA"/>
</dbReference>
<dbReference type="STRING" id="553469.SAMN04487947_2707"/>
<dbReference type="InterPro" id="IPR051688">
    <property type="entry name" value="USP_A"/>
</dbReference>